<accession>A0A8S5RDQ9</accession>
<sequence>MLCKISPTKIRIVKLEKNVNKIAENSSAFDYAKEAFKALDDGPG</sequence>
<dbReference type="EMBL" id="BK059093">
    <property type="protein sequence ID" value="DAE29266.1"/>
    <property type="molecule type" value="Genomic_DNA"/>
</dbReference>
<evidence type="ECO:0000313" key="1">
    <source>
        <dbReference type="EMBL" id="DAE29266.1"/>
    </source>
</evidence>
<protein>
    <submittedName>
        <fullName evidence="1">Uncharacterized protein</fullName>
    </submittedName>
</protein>
<name>A0A8S5RDQ9_9VIRU</name>
<organism evidence="1">
    <name type="scientific">virus sp. ctx9V1</name>
    <dbReference type="NCBI Taxonomy" id="2828001"/>
    <lineage>
        <taxon>Viruses</taxon>
    </lineage>
</organism>
<reference evidence="1" key="1">
    <citation type="journal article" date="2021" name="Proc. Natl. Acad. Sci. U.S.A.">
        <title>A Catalog of Tens of Thousands of Viruses from Human Metagenomes Reveals Hidden Associations with Chronic Diseases.</title>
        <authorList>
            <person name="Tisza M.J."/>
            <person name="Buck C.B."/>
        </authorList>
    </citation>
    <scope>NUCLEOTIDE SEQUENCE</scope>
    <source>
        <strain evidence="1">Ctx9V1</strain>
    </source>
</reference>
<proteinExistence type="predicted"/>